<organism evidence="2 3">
    <name type="scientific">Luteimonas salinilitoris</name>
    <dbReference type="NCBI Taxonomy" id="3237697"/>
    <lineage>
        <taxon>Bacteria</taxon>
        <taxon>Pseudomonadati</taxon>
        <taxon>Pseudomonadota</taxon>
        <taxon>Gammaproteobacteria</taxon>
        <taxon>Lysobacterales</taxon>
        <taxon>Lysobacteraceae</taxon>
        <taxon>Luteimonas</taxon>
    </lineage>
</organism>
<dbReference type="SUPFAM" id="SSF56300">
    <property type="entry name" value="Metallo-dependent phosphatases"/>
    <property type="match status" value="1"/>
</dbReference>
<dbReference type="Pfam" id="PF00149">
    <property type="entry name" value="Metallophos"/>
    <property type="match status" value="1"/>
</dbReference>
<dbReference type="Proteomes" id="UP001566331">
    <property type="component" value="Unassembled WGS sequence"/>
</dbReference>
<gene>
    <name evidence="2" type="ORF">AB6713_09020</name>
</gene>
<name>A0ABV4HPT3_9GAMM</name>
<accession>A0ABV4HPT3</accession>
<evidence type="ECO:0000259" key="1">
    <source>
        <dbReference type="Pfam" id="PF00149"/>
    </source>
</evidence>
<evidence type="ECO:0000313" key="3">
    <source>
        <dbReference type="Proteomes" id="UP001566331"/>
    </source>
</evidence>
<comment type="caution">
    <text evidence="2">The sequence shown here is derived from an EMBL/GenBank/DDBJ whole genome shotgun (WGS) entry which is preliminary data.</text>
</comment>
<dbReference type="EMBL" id="JBFWIC010000010">
    <property type="protein sequence ID" value="MEZ0474759.1"/>
    <property type="molecule type" value="Genomic_DNA"/>
</dbReference>
<protein>
    <submittedName>
        <fullName evidence="2">Metallophosphoesterase</fullName>
    </submittedName>
</protein>
<keyword evidence="3" id="KW-1185">Reference proteome</keyword>
<dbReference type="Gene3D" id="3.60.21.10">
    <property type="match status" value="2"/>
</dbReference>
<feature type="domain" description="Calcineurin-like phosphoesterase" evidence="1">
    <location>
        <begin position="47"/>
        <end position="123"/>
    </location>
</feature>
<reference evidence="2 3" key="1">
    <citation type="submission" date="2024-07" db="EMBL/GenBank/DDBJ databases">
        <title>Luteimonas salilacus sp. nov., isolated from the shore soil of Salt Lake in Tibet of China.</title>
        <authorList>
            <person name="Zhang X."/>
            <person name="Li A."/>
        </authorList>
    </citation>
    <scope>NUCLEOTIDE SEQUENCE [LARGE SCALE GENOMIC DNA]</scope>
    <source>
        <strain evidence="2 3">B3-2-R+30</strain>
    </source>
</reference>
<dbReference type="InterPro" id="IPR004843">
    <property type="entry name" value="Calcineurin-like_PHP"/>
</dbReference>
<proteinExistence type="predicted"/>
<evidence type="ECO:0000313" key="2">
    <source>
        <dbReference type="EMBL" id="MEZ0474759.1"/>
    </source>
</evidence>
<sequence length="662" mass="72179">MPDIHFHDVYAEFRDGSFPGVPNPRNGRNATIRTMQAQLTSTRLFNENYFAFLAALDDAVARGVKFIALPGDFSDDGQPVHVRGLVRIMDDYAARHGILFFAAPGNHDPVRPFDQANGKRDYLGRDPVTGEIGSPQPVYSRGGNADCSAPYAGDWARSGASYCTQEVLHMGYAGITRALAQHGLMPRPQYRYYETPYSTYAYDDYGYRTALGQAAWSNRRYEICREGAGGPGRPAGHTFCRQVIDTSYLVEPVEGVWLVGLDANVYVPTGPGANDFTGSGDQGYNAMLTHKPHVIAWLRDVVARGEAQGKQVIAFSHFPMAGFYNGASGDIEALLGAGAMQMARRPGEDTTRALAGTGLKVHVGGHMHFNDMAVRRYGGDTALFNIQAPSMAAYVPAYKLMTLDGTDRIEVRTVRLDDVPRFDELFDLYRAEHAYASPARWDLSILEASDYGDFNHRYMTELVRLRLLDDHWPCDMRELVKSPLSGADLLVASQLRTAVTLEQLAHTGTHGGLSTAFFGCLSGPRGSGAGNPAFAADLAAARARARALAQANGLQLEDFARWQALDLAGDFVRLANAGDLAFADIPAGRAAQYRLLARALQRTDARLRMDGARVGSDNTAGDFFQARLKPLLAIMRKLAAGAPSEHVRLDLSNNTLIDLSGD</sequence>
<dbReference type="RefSeq" id="WP_370564420.1">
    <property type="nucleotide sequence ID" value="NZ_JBFWIB010000008.1"/>
</dbReference>
<dbReference type="InterPro" id="IPR029052">
    <property type="entry name" value="Metallo-depent_PP-like"/>
</dbReference>